<keyword evidence="5" id="KW-0175">Coiled coil</keyword>
<dbReference type="AlphaFoldDB" id="A0AAV6FFU1"/>
<keyword evidence="3" id="KW-0677">Repeat</keyword>
<organism evidence="7 8">
    <name type="scientific">Alosa alosa</name>
    <name type="common">allis shad</name>
    <dbReference type="NCBI Taxonomy" id="278164"/>
    <lineage>
        <taxon>Eukaryota</taxon>
        <taxon>Metazoa</taxon>
        <taxon>Chordata</taxon>
        <taxon>Craniata</taxon>
        <taxon>Vertebrata</taxon>
        <taxon>Euteleostomi</taxon>
        <taxon>Actinopterygii</taxon>
        <taxon>Neopterygii</taxon>
        <taxon>Teleostei</taxon>
        <taxon>Clupei</taxon>
        <taxon>Clupeiformes</taxon>
        <taxon>Clupeoidei</taxon>
        <taxon>Clupeidae</taxon>
        <taxon>Alosa</taxon>
    </lineage>
</organism>
<reference evidence="7" key="1">
    <citation type="submission" date="2020-10" db="EMBL/GenBank/DDBJ databases">
        <title>Chromosome-scale genome assembly of the Allis shad, Alosa alosa.</title>
        <authorList>
            <person name="Margot Z."/>
            <person name="Christophe K."/>
            <person name="Cabau C."/>
            <person name="Louis A."/>
            <person name="Berthelot C."/>
            <person name="Parey E."/>
            <person name="Roest Crollius H."/>
            <person name="Montfort J."/>
            <person name="Robinson-Rechavi M."/>
            <person name="Bucao C."/>
            <person name="Bouchez O."/>
            <person name="Gislard M."/>
            <person name="Lluch J."/>
            <person name="Milhes M."/>
            <person name="Lampietro C."/>
            <person name="Lopez Roques C."/>
            <person name="Donnadieu C."/>
            <person name="Braasch I."/>
            <person name="Desvignes T."/>
            <person name="Postlethwait J."/>
            <person name="Bobe J."/>
            <person name="Guiguen Y."/>
        </authorList>
    </citation>
    <scope>NUCLEOTIDE SEQUENCE</scope>
    <source>
        <strain evidence="7">M-15738</strain>
        <tissue evidence="7">Blood</tissue>
    </source>
</reference>
<gene>
    <name evidence="7" type="ORF">AALO_G00307340</name>
</gene>
<protein>
    <submittedName>
        <fullName evidence="7">Uncharacterized protein</fullName>
    </submittedName>
</protein>
<sequence length="530" mass="59156">METGLRKRMEQVTELFADTTDVFQELQAVRTHLTNKMADAQAAVSNIRSAPEHAQYAPQRPAGPHTGEGLGQGLQERLQEQQGQLSALLREVGVMASVAGPEALVELTTDSAALQESIAHTQQLLQRARERGDTSIIHTIRDAECHAFEEWFQDLQLSVNECFENPERRQDVETALKRLTSFLSSKEGEQRLSQLRERVESSGTERLGAEPQAQLQVLVQEQQDELDTFRAHCRDRLTLMQDIMKNINSLQEEHDYFRDWLQPREHREPTGEELKQLHQEFLSLRRGLRGEALLTDSQAVLERFHSLGTRLEQRAQQQAALLGELQELNTLLDTTAAWVREHRTGLGTLDASTEQRRSRAEGAVSAFRRVTPVCLSRGSGVCVCVCVRVEEERRCDLKGDDWGRCRGAVERSAAEGPGAEEPGGAPGLPLQELQQLSTQQESTLAWVRGAAAGPGRLEEHASTQDKLNRAQSVLSLRSEGDSRLSSLRARVESVCAREGVEEERRVALAGDALGEVQRSSGEECCRRPRS</sequence>
<evidence type="ECO:0000256" key="4">
    <source>
        <dbReference type="ARBA" id="ARBA00023136"/>
    </source>
</evidence>
<keyword evidence="4" id="KW-0472">Membrane</keyword>
<evidence type="ECO:0000256" key="3">
    <source>
        <dbReference type="ARBA" id="ARBA00022737"/>
    </source>
</evidence>
<keyword evidence="8" id="KW-1185">Reference proteome</keyword>
<accession>A0AAV6FFU1</accession>
<evidence type="ECO:0000313" key="7">
    <source>
        <dbReference type="EMBL" id="KAG5260537.1"/>
    </source>
</evidence>
<evidence type="ECO:0000256" key="6">
    <source>
        <dbReference type="SAM" id="MobiDB-lite"/>
    </source>
</evidence>
<dbReference type="PANTHER" id="PTHR14514">
    <property type="entry name" value="PKA ANCHORING PROTEIN"/>
    <property type="match status" value="1"/>
</dbReference>
<comment type="subcellular location">
    <subcellularLocation>
        <location evidence="1">Endomembrane system</location>
    </subcellularLocation>
</comment>
<dbReference type="PANTHER" id="PTHR14514:SF4">
    <property type="entry name" value="NESPRIN-2"/>
    <property type="match status" value="1"/>
</dbReference>
<dbReference type="EMBL" id="JADWDJ010000210">
    <property type="protein sequence ID" value="KAG5260537.1"/>
    <property type="molecule type" value="Genomic_DNA"/>
</dbReference>
<feature type="coiled-coil region" evidence="5">
    <location>
        <begin position="71"/>
        <end position="131"/>
    </location>
</feature>
<keyword evidence="2" id="KW-0597">Phosphoprotein</keyword>
<name>A0AAV6FFU1_9TELE</name>
<comment type="caution">
    <text evidence="7">The sequence shown here is derived from an EMBL/GenBank/DDBJ whole genome shotgun (WGS) entry which is preliminary data.</text>
</comment>
<evidence type="ECO:0000256" key="5">
    <source>
        <dbReference type="SAM" id="Coils"/>
    </source>
</evidence>
<evidence type="ECO:0000256" key="1">
    <source>
        <dbReference type="ARBA" id="ARBA00004308"/>
    </source>
</evidence>
<evidence type="ECO:0000256" key="2">
    <source>
        <dbReference type="ARBA" id="ARBA00022553"/>
    </source>
</evidence>
<proteinExistence type="predicted"/>
<dbReference type="Proteomes" id="UP000823561">
    <property type="component" value="Unassembled WGS sequence"/>
</dbReference>
<evidence type="ECO:0000313" key="8">
    <source>
        <dbReference type="Proteomes" id="UP000823561"/>
    </source>
</evidence>
<feature type="region of interest" description="Disordered" evidence="6">
    <location>
        <begin position="51"/>
        <end position="71"/>
    </location>
</feature>